<dbReference type="InterPro" id="IPR000782">
    <property type="entry name" value="FAS1_domain"/>
</dbReference>
<dbReference type="Pfam" id="PF02469">
    <property type="entry name" value="Fasciclin"/>
    <property type="match status" value="2"/>
</dbReference>
<dbReference type="PROSITE" id="PS51257">
    <property type="entry name" value="PROKAR_LIPOPROTEIN"/>
    <property type="match status" value="1"/>
</dbReference>
<evidence type="ECO:0000259" key="2">
    <source>
        <dbReference type="PROSITE" id="PS50213"/>
    </source>
</evidence>
<dbReference type="SMART" id="SM00554">
    <property type="entry name" value="FAS1"/>
    <property type="match status" value="2"/>
</dbReference>
<evidence type="ECO:0000313" key="4">
    <source>
        <dbReference type="Proteomes" id="UP000422221"/>
    </source>
</evidence>
<gene>
    <name evidence="3" type="ORF">F3F73_17545</name>
</gene>
<comment type="caution">
    <text evidence="3">The sequence shown here is derived from an EMBL/GenBank/DDBJ whole genome shotgun (WGS) entry which is preliminary data.</text>
</comment>
<keyword evidence="1" id="KW-0732">Signal</keyword>
<proteinExistence type="predicted"/>
<dbReference type="InterPro" id="IPR036378">
    <property type="entry name" value="FAS1_dom_sf"/>
</dbReference>
<reference evidence="3 4" key="1">
    <citation type="journal article" date="2019" name="Nat. Med.">
        <title>A library of human gut bacterial isolates paired with longitudinal multiomics data enables mechanistic microbiome research.</title>
        <authorList>
            <person name="Poyet M."/>
            <person name="Groussin M."/>
            <person name="Gibbons S.M."/>
            <person name="Avila-Pacheco J."/>
            <person name="Jiang X."/>
            <person name="Kearney S.M."/>
            <person name="Perrotta A.R."/>
            <person name="Berdy B."/>
            <person name="Zhao S."/>
            <person name="Lieberman T.D."/>
            <person name="Swanson P.K."/>
            <person name="Smith M."/>
            <person name="Roesemann S."/>
            <person name="Alexander J.E."/>
            <person name="Rich S.A."/>
            <person name="Livny J."/>
            <person name="Vlamakis H."/>
            <person name="Clish C."/>
            <person name="Bullock K."/>
            <person name="Deik A."/>
            <person name="Scott J."/>
            <person name="Pierce K.A."/>
            <person name="Xavier R.J."/>
            <person name="Alm E.J."/>
        </authorList>
    </citation>
    <scope>NUCLEOTIDE SEQUENCE [LARGE SCALE GENOMIC DNA]</scope>
    <source>
        <strain evidence="3 4">BIOML-A10</strain>
    </source>
</reference>
<name>A0A7J4XF84_9BACE</name>
<feature type="domain" description="FAS1" evidence="2">
    <location>
        <begin position="34"/>
        <end position="172"/>
    </location>
</feature>
<feature type="signal peptide" evidence="1">
    <location>
        <begin position="1"/>
        <end position="17"/>
    </location>
</feature>
<dbReference type="Gene3D" id="2.30.180.10">
    <property type="entry name" value="FAS1 domain"/>
    <property type="match status" value="2"/>
</dbReference>
<evidence type="ECO:0000313" key="3">
    <source>
        <dbReference type="EMBL" id="KAA3760675.1"/>
    </source>
</evidence>
<dbReference type="AlphaFoldDB" id="A0A7J4XF84"/>
<dbReference type="PANTHER" id="PTHR10900:SF77">
    <property type="entry name" value="FI19380P1"/>
    <property type="match status" value="1"/>
</dbReference>
<feature type="chain" id="PRO_5029728935" evidence="1">
    <location>
        <begin position="18"/>
        <end position="517"/>
    </location>
</feature>
<dbReference type="PROSITE" id="PS50213">
    <property type="entry name" value="FAS1"/>
    <property type="match status" value="2"/>
</dbReference>
<accession>A0A7J4XF84</accession>
<dbReference type="PANTHER" id="PTHR10900">
    <property type="entry name" value="PERIOSTIN-RELATED"/>
    <property type="match status" value="1"/>
</dbReference>
<dbReference type="InterPro" id="IPR050904">
    <property type="entry name" value="Adhesion/Biosynth-related"/>
</dbReference>
<dbReference type="RefSeq" id="WP_007478935.1">
    <property type="nucleotide sequence ID" value="NZ_CP072243.1"/>
</dbReference>
<organism evidence="3 4">
    <name type="scientific">Bacteroides salyersiae</name>
    <dbReference type="NCBI Taxonomy" id="291644"/>
    <lineage>
        <taxon>Bacteria</taxon>
        <taxon>Pseudomonadati</taxon>
        <taxon>Bacteroidota</taxon>
        <taxon>Bacteroidia</taxon>
        <taxon>Bacteroidales</taxon>
        <taxon>Bacteroidaceae</taxon>
        <taxon>Bacteroides</taxon>
    </lineage>
</organism>
<dbReference type="SUPFAM" id="SSF82153">
    <property type="entry name" value="FAS1 domain"/>
    <property type="match status" value="2"/>
</dbReference>
<dbReference type="EMBL" id="VWMK01000019">
    <property type="protein sequence ID" value="KAA3760675.1"/>
    <property type="molecule type" value="Genomic_DNA"/>
</dbReference>
<dbReference type="Proteomes" id="UP000422221">
    <property type="component" value="Unassembled WGS sequence"/>
</dbReference>
<feature type="domain" description="FAS1" evidence="2">
    <location>
        <begin position="174"/>
        <end position="336"/>
    </location>
</feature>
<protein>
    <submittedName>
        <fullName evidence="3">DUF5108 domain-containing protein</fullName>
    </submittedName>
</protein>
<sequence length="517" mass="57694">MKRIMILFAAVFSLIWGGCSDPFENQAFRETDKMPAASYMEANSSTYSLWVDLLNYTGLFNTVNLKMDYTCFVPDNDAMSAFLQKKGISSVQGLNKEEAANLVRYHTIASHQYTSSDFSDGMFPDSTASGDYLSLDMRDGGLEAMYINNEARIKRLNTMTTNAVIHTLESVLTPVTGMIVDNLGGEFSFMKNLLEVTGYKDMLSTLYVNDVKRRYTLFAVPNAVFTEAGIELNIASLAAYLGETDTNYDEEQNLVSRYVAYHIATTAYSYADLNADIDNNTSKNITMAASNSLMSCNLVNDAFYLNYDKGTQKGITVTEKNINCKNGVIHVVDGLLEEVVPKATTVKWDLTDYEELGAICEKFQLANLSATYLYNYLGFDYPSCYAYSSSNFDYYLANKNEVAYKCVNHDCLRFRFSKYGWIQMRTPMIIAGKYTVSLAHYNVAAKEKGGKWAVIIDGEYVGGQVTTTGESTSKSSYSTVKVGEVEFAESVTHTVRFLSGSTETSYLDCLIFEPVKE</sequence>
<evidence type="ECO:0000256" key="1">
    <source>
        <dbReference type="SAM" id="SignalP"/>
    </source>
</evidence>